<gene>
    <name evidence="3" type="ORF">MQE35_07465</name>
</gene>
<evidence type="ECO:0000313" key="4">
    <source>
        <dbReference type="Proteomes" id="UP000831290"/>
    </source>
</evidence>
<organism evidence="3 4">
    <name type="scientific">Abyssalbus ytuae</name>
    <dbReference type="NCBI Taxonomy" id="2926907"/>
    <lineage>
        <taxon>Bacteria</taxon>
        <taxon>Pseudomonadati</taxon>
        <taxon>Bacteroidota</taxon>
        <taxon>Flavobacteriia</taxon>
        <taxon>Flavobacteriales</taxon>
        <taxon>Flavobacteriaceae</taxon>
        <taxon>Abyssalbus</taxon>
    </lineage>
</organism>
<keyword evidence="4" id="KW-1185">Reference proteome</keyword>
<feature type="transmembrane region" description="Helical" evidence="2">
    <location>
        <begin position="12"/>
        <end position="32"/>
    </location>
</feature>
<keyword evidence="1" id="KW-0175">Coiled coil</keyword>
<feature type="coiled-coil region" evidence="1">
    <location>
        <begin position="98"/>
        <end position="167"/>
    </location>
</feature>
<evidence type="ECO:0000256" key="1">
    <source>
        <dbReference type="SAM" id="Coils"/>
    </source>
</evidence>
<evidence type="ECO:0008006" key="5">
    <source>
        <dbReference type="Google" id="ProtNLM"/>
    </source>
</evidence>
<keyword evidence="2" id="KW-0472">Membrane</keyword>
<dbReference type="RefSeq" id="WP_255845742.1">
    <property type="nucleotide sequence ID" value="NZ_CP094358.1"/>
</dbReference>
<dbReference type="Proteomes" id="UP000831290">
    <property type="component" value="Chromosome"/>
</dbReference>
<reference evidence="3" key="1">
    <citation type="submission" date="2022-03" db="EMBL/GenBank/DDBJ databases">
        <title>Description of Abyssus ytuae gen. nov., sp. nov., a novel member of the family Flavobacteriaceae isolated from the sediment of Mariana Trench.</title>
        <authorList>
            <person name="Zhang J."/>
            <person name="Xu X."/>
        </authorList>
    </citation>
    <scope>NUCLEOTIDE SEQUENCE</scope>
    <source>
        <strain evidence="3">MT3330</strain>
    </source>
</reference>
<proteinExistence type="predicted"/>
<dbReference type="EMBL" id="CP094358">
    <property type="protein sequence ID" value="UOB19125.1"/>
    <property type="molecule type" value="Genomic_DNA"/>
</dbReference>
<keyword evidence="2" id="KW-1133">Transmembrane helix</keyword>
<sequence>MNGQKNKSGQKIVLGALILSILALIAISYYNYSESEEKIAFLKSEKAMLIEDLTNIRADFDELSKNNEANIKEIEVNKEKINGLIDSIQTLDVDYNTLRRYRREMAAIRKENQQLRKVVDSITQENLSLYREIDSTNLKIVELTALSDTLLLNNKKLLEENEKLKGDALTLADLNGSTYKVRSNGKVSSTNRANRTERIRACFTVVPLRINRETQKDFFIQFLDPDNKMLGDVEKVKVGDSQIEYSKRTVVFVDNKPLSVCDYIVTNKDLLKPGKYTINVYDDVKLITTTTFELK</sequence>
<evidence type="ECO:0000256" key="2">
    <source>
        <dbReference type="SAM" id="Phobius"/>
    </source>
</evidence>
<keyword evidence="2" id="KW-0812">Transmembrane</keyword>
<dbReference type="KEGG" id="fbm:MQE35_07465"/>
<dbReference type="AlphaFoldDB" id="A0A9E6ZRB3"/>
<protein>
    <recommendedName>
        <fullName evidence="5">Chromosome partitioning protein ParA</fullName>
    </recommendedName>
</protein>
<name>A0A9E6ZRB3_9FLAO</name>
<evidence type="ECO:0000313" key="3">
    <source>
        <dbReference type="EMBL" id="UOB19125.1"/>
    </source>
</evidence>
<accession>A0A9E6ZRB3</accession>